<accession>K0RUW8</accession>
<dbReference type="Proteomes" id="UP000266841">
    <property type="component" value="Unassembled WGS sequence"/>
</dbReference>
<protein>
    <submittedName>
        <fullName evidence="1">Uncharacterized protein</fullName>
    </submittedName>
</protein>
<dbReference type="EMBL" id="AGNL01032190">
    <property type="protein sequence ID" value="EJK56184.1"/>
    <property type="molecule type" value="Genomic_DNA"/>
</dbReference>
<evidence type="ECO:0000313" key="2">
    <source>
        <dbReference type="Proteomes" id="UP000266841"/>
    </source>
</evidence>
<keyword evidence="2" id="KW-1185">Reference proteome</keyword>
<proteinExistence type="predicted"/>
<name>K0RUW8_THAOC</name>
<gene>
    <name evidence="1" type="ORF">THAOC_23980</name>
</gene>
<dbReference type="AlphaFoldDB" id="K0RUW8"/>
<comment type="caution">
    <text evidence="1">The sequence shown here is derived from an EMBL/GenBank/DDBJ whole genome shotgun (WGS) entry which is preliminary data.</text>
</comment>
<organism evidence="1 2">
    <name type="scientific">Thalassiosira oceanica</name>
    <name type="common">Marine diatom</name>
    <dbReference type="NCBI Taxonomy" id="159749"/>
    <lineage>
        <taxon>Eukaryota</taxon>
        <taxon>Sar</taxon>
        <taxon>Stramenopiles</taxon>
        <taxon>Ochrophyta</taxon>
        <taxon>Bacillariophyta</taxon>
        <taxon>Coscinodiscophyceae</taxon>
        <taxon>Thalassiosirophycidae</taxon>
        <taxon>Thalassiosirales</taxon>
        <taxon>Thalassiosiraceae</taxon>
        <taxon>Thalassiosira</taxon>
    </lineage>
</organism>
<feature type="non-terminal residue" evidence="1">
    <location>
        <position position="1"/>
    </location>
</feature>
<sequence>EAKFEAVEVALRLLPVGEAVIRDGGRRTPLERTTAVRRLEAGRVVEAKFEAVEVALRLLPDGEAVIRDGGRRTPLERATRPF</sequence>
<reference evidence="1 2" key="1">
    <citation type="journal article" date="2012" name="Genome Biol.">
        <title>Genome and low-iron response of an oceanic diatom adapted to chronic iron limitation.</title>
        <authorList>
            <person name="Lommer M."/>
            <person name="Specht M."/>
            <person name="Roy A.S."/>
            <person name="Kraemer L."/>
            <person name="Andreson R."/>
            <person name="Gutowska M.A."/>
            <person name="Wolf J."/>
            <person name="Bergner S.V."/>
            <person name="Schilhabel M.B."/>
            <person name="Klostermeier U.C."/>
            <person name="Beiko R.G."/>
            <person name="Rosenstiel P."/>
            <person name="Hippler M."/>
            <person name="Laroche J."/>
        </authorList>
    </citation>
    <scope>NUCLEOTIDE SEQUENCE [LARGE SCALE GENOMIC DNA]</scope>
    <source>
        <strain evidence="1 2">CCMP1005</strain>
    </source>
</reference>
<evidence type="ECO:0000313" key="1">
    <source>
        <dbReference type="EMBL" id="EJK56184.1"/>
    </source>
</evidence>